<proteinExistence type="predicted"/>
<comment type="caution">
    <text evidence="2">The sequence shown here is derived from an EMBL/GenBank/DDBJ whole genome shotgun (WGS) entry which is preliminary data.</text>
</comment>
<evidence type="ECO:0000313" key="3">
    <source>
        <dbReference type="Proteomes" id="UP000177122"/>
    </source>
</evidence>
<gene>
    <name evidence="2" type="ORF">A2845_00135</name>
</gene>
<keyword evidence="1" id="KW-1133">Transmembrane helix</keyword>
<keyword evidence="1" id="KW-0812">Transmembrane</keyword>
<sequence>MQFQVPQFLDVEDKVIGPLTIKQFLYIAGSVGLGYICSRIPFIGWFLALGCVGLGGALGFYRPNKKPFANMIESAFNYMKNVRRYVWKRSEKTLMPTELNLNNFQTTIKVGSLPIAGTGNKLSDLTWSMDIDTKPKVIEKRGSESAVI</sequence>
<name>A0A1G2CXU9_9BACT</name>
<evidence type="ECO:0000256" key="1">
    <source>
        <dbReference type="SAM" id="Phobius"/>
    </source>
</evidence>
<dbReference type="Proteomes" id="UP000177122">
    <property type="component" value="Unassembled WGS sequence"/>
</dbReference>
<evidence type="ECO:0008006" key="4">
    <source>
        <dbReference type="Google" id="ProtNLM"/>
    </source>
</evidence>
<feature type="transmembrane region" description="Helical" evidence="1">
    <location>
        <begin position="42"/>
        <end position="61"/>
    </location>
</feature>
<organism evidence="2 3">
    <name type="scientific">Candidatus Lloydbacteria bacterium RIFCSPHIGHO2_01_FULL_49_22</name>
    <dbReference type="NCBI Taxonomy" id="1798658"/>
    <lineage>
        <taxon>Bacteria</taxon>
        <taxon>Candidatus Lloydiibacteriota</taxon>
    </lineage>
</organism>
<reference evidence="2 3" key="1">
    <citation type="journal article" date="2016" name="Nat. Commun.">
        <title>Thousands of microbial genomes shed light on interconnected biogeochemical processes in an aquifer system.</title>
        <authorList>
            <person name="Anantharaman K."/>
            <person name="Brown C.T."/>
            <person name="Hug L.A."/>
            <person name="Sharon I."/>
            <person name="Castelle C.J."/>
            <person name="Probst A.J."/>
            <person name="Thomas B.C."/>
            <person name="Singh A."/>
            <person name="Wilkins M.J."/>
            <person name="Karaoz U."/>
            <person name="Brodie E.L."/>
            <person name="Williams K.H."/>
            <person name="Hubbard S.S."/>
            <person name="Banfield J.F."/>
        </authorList>
    </citation>
    <scope>NUCLEOTIDE SEQUENCE [LARGE SCALE GENOMIC DNA]</scope>
</reference>
<dbReference type="AlphaFoldDB" id="A0A1G2CXU9"/>
<evidence type="ECO:0000313" key="2">
    <source>
        <dbReference type="EMBL" id="OGZ06205.1"/>
    </source>
</evidence>
<dbReference type="EMBL" id="MHLI01000004">
    <property type="protein sequence ID" value="OGZ06205.1"/>
    <property type="molecule type" value="Genomic_DNA"/>
</dbReference>
<keyword evidence="1" id="KW-0472">Membrane</keyword>
<protein>
    <recommendedName>
        <fullName evidence="4">PrgI family protein</fullName>
    </recommendedName>
</protein>
<accession>A0A1G2CXU9</accession>